<evidence type="ECO:0000313" key="3">
    <source>
        <dbReference type="Proteomes" id="UP000887116"/>
    </source>
</evidence>
<feature type="coiled-coil region" evidence="1">
    <location>
        <begin position="45"/>
        <end position="130"/>
    </location>
</feature>
<reference evidence="2" key="1">
    <citation type="submission" date="2020-07" db="EMBL/GenBank/DDBJ databases">
        <title>Multicomponent nature underlies the extraordinary mechanical properties of spider dragline silk.</title>
        <authorList>
            <person name="Kono N."/>
            <person name="Nakamura H."/>
            <person name="Mori M."/>
            <person name="Yoshida Y."/>
            <person name="Ohtoshi R."/>
            <person name="Malay A.D."/>
            <person name="Moran D.A.P."/>
            <person name="Tomita M."/>
            <person name="Numata K."/>
            <person name="Arakawa K."/>
        </authorList>
    </citation>
    <scope>NUCLEOTIDE SEQUENCE</scope>
</reference>
<dbReference type="Proteomes" id="UP000887116">
    <property type="component" value="Unassembled WGS sequence"/>
</dbReference>
<evidence type="ECO:0000313" key="2">
    <source>
        <dbReference type="EMBL" id="GFR06174.1"/>
    </source>
</evidence>
<sequence length="291" mass="34522">MSVPIVEDYPRLMGNLSCLIRLYAPAVKTESLKPRDHIVLVDLILRTLTERKNNENLRLPQLQNQLADTVVRHFGFRISNIINSYKTECENVQKEIAEKKAYIKATIPQNERLKKEVEELRVTLDMFENTDRQERIRQQLYAKEPHFDRCFSKREHLRLLAENAPLQKKVDEINRRLLEVEEQCMKDIVNESQWIDIFPPGFESSLVKLLPRINVWSIPRQHFNDLAVRLAEILKRIHIKRSEDWIALQNFINDINPRITLLMQDVEERKQYLDDLDAEVIPFFPLLSFLN</sequence>
<dbReference type="AlphaFoldDB" id="A0A8X6LGC1"/>
<accession>A0A8X6LGC1</accession>
<keyword evidence="1" id="KW-0175">Coiled coil</keyword>
<gene>
    <name evidence="2" type="ORF">TNCT_336051</name>
</gene>
<proteinExistence type="predicted"/>
<dbReference type="EMBL" id="BMAO01025960">
    <property type="protein sequence ID" value="GFR06174.1"/>
    <property type="molecule type" value="Genomic_DNA"/>
</dbReference>
<keyword evidence="3" id="KW-1185">Reference proteome</keyword>
<evidence type="ECO:0000256" key="1">
    <source>
        <dbReference type="SAM" id="Coils"/>
    </source>
</evidence>
<comment type="caution">
    <text evidence="2">The sequence shown here is derived from an EMBL/GenBank/DDBJ whole genome shotgun (WGS) entry which is preliminary data.</text>
</comment>
<organism evidence="2 3">
    <name type="scientific">Trichonephila clavata</name>
    <name type="common">Joro spider</name>
    <name type="synonym">Nephila clavata</name>
    <dbReference type="NCBI Taxonomy" id="2740835"/>
    <lineage>
        <taxon>Eukaryota</taxon>
        <taxon>Metazoa</taxon>
        <taxon>Ecdysozoa</taxon>
        <taxon>Arthropoda</taxon>
        <taxon>Chelicerata</taxon>
        <taxon>Arachnida</taxon>
        <taxon>Araneae</taxon>
        <taxon>Araneomorphae</taxon>
        <taxon>Entelegynae</taxon>
        <taxon>Araneoidea</taxon>
        <taxon>Nephilidae</taxon>
        <taxon>Trichonephila</taxon>
    </lineage>
</organism>
<protein>
    <submittedName>
        <fullName evidence="2">Uncharacterized protein</fullName>
    </submittedName>
</protein>
<name>A0A8X6LGC1_TRICU</name>